<keyword evidence="1" id="KW-0808">Transferase</keyword>
<dbReference type="SMART" id="SM00822">
    <property type="entry name" value="PKS_KR"/>
    <property type="match status" value="1"/>
</dbReference>
<dbReference type="Gene3D" id="3.90.180.10">
    <property type="entry name" value="Medium-chain alcohol dehydrogenases, catalytic domain"/>
    <property type="match status" value="2"/>
</dbReference>
<dbReference type="Proteomes" id="UP000717696">
    <property type="component" value="Unassembled WGS sequence"/>
</dbReference>
<dbReference type="InterPro" id="IPR057326">
    <property type="entry name" value="KR_dom"/>
</dbReference>
<evidence type="ECO:0000259" key="3">
    <source>
        <dbReference type="SMART" id="SM00822"/>
    </source>
</evidence>
<dbReference type="GO" id="GO:0016491">
    <property type="term" value="F:oxidoreductase activity"/>
    <property type="evidence" value="ECO:0007669"/>
    <property type="project" value="UniProtKB-KW"/>
</dbReference>
<dbReference type="OrthoDB" id="5093528at2759"/>
<dbReference type="GO" id="GO:0016740">
    <property type="term" value="F:transferase activity"/>
    <property type="evidence" value="ECO:0007669"/>
    <property type="project" value="UniProtKB-KW"/>
</dbReference>
<dbReference type="InterPro" id="IPR029063">
    <property type="entry name" value="SAM-dependent_MTases_sf"/>
</dbReference>
<dbReference type="Pfam" id="PF23114">
    <property type="entry name" value="NAD-bd_HRPKS_sdrA"/>
    <property type="match status" value="1"/>
</dbReference>
<organism evidence="5 6">
    <name type="scientific">Dactylonectria estremocensis</name>
    <dbReference type="NCBI Taxonomy" id="1079267"/>
    <lineage>
        <taxon>Eukaryota</taxon>
        <taxon>Fungi</taxon>
        <taxon>Dikarya</taxon>
        <taxon>Ascomycota</taxon>
        <taxon>Pezizomycotina</taxon>
        <taxon>Sordariomycetes</taxon>
        <taxon>Hypocreomycetidae</taxon>
        <taxon>Hypocreales</taxon>
        <taxon>Nectriaceae</taxon>
        <taxon>Dactylonectria</taxon>
    </lineage>
</organism>
<sequence length="756" mass="83545">MEIPRLKFRSSHHLSKIAELYAVKQPGARVLEIGGGTGGATGVVLESFACRGSGSETFLGHYDFTDISSGFFEAARQKFSAWTSLMDFKKLNIEVDPAQQGFAYGSYNLIVASAVPHATKNLKRTMSHLSEEPYCKMSPNVSLDTWDRVLREEGFTGVDLNLGDCEEPEYQSLNIIVATAKPLASYPSSISIVCTSTLPQEWVDELKKAVHTLTGNVPDFESLAEARVGDKLCIFTGEMDGQFLHTMDPVAFDQIRNFLVNSRGILWLNASSIFDVKGPLFAQTQDLLRTLRKEDSMKRCVQLDFELYGEPWTVGKIRHIVRTVEENFGYSVYIAKGEWEYAVEADMLHVSRIYPARETDQAARKPGRALVWEARKSNLLSSLHFIDRRDIEEAVPSGVVEFKPKAFGLSFRDVMAALGQIDESLMGHDCHGIVTRHGPDMEESSLKIGDRVTAMCDGRFSSTERALWMAVAKNPCTPAKRRLLEERFIINPSHIFNSRDTSFAAALMAKTHGLGVDVVLNSLSSPLLKASWACVACFGRFVEIGKVEIEAGRRLDMAAFGRGASLFGVDLLQLNRHRGSVVRRALTASVKLLADKVARPIYPRTVYPILDMEGALRQTQAGTHLGRLILVPHLEDRVKAVSRPWAVNFAVSASTYLITGGLGGLGRAIALWMVQKGAKNIVLVSRNAQSHSDAASLIEQAKDQGRNLQVRNCDVSDEKTLLELLDECARTMPRIRGVVAGAMVLNNSILERMTCA</sequence>
<keyword evidence="6" id="KW-1185">Reference proteome</keyword>
<dbReference type="SUPFAM" id="SSF50129">
    <property type="entry name" value="GroES-like"/>
    <property type="match status" value="1"/>
</dbReference>
<evidence type="ECO:0000256" key="1">
    <source>
        <dbReference type="ARBA" id="ARBA00022679"/>
    </source>
</evidence>
<comment type="caution">
    <text evidence="5">The sequence shown here is derived from an EMBL/GenBank/DDBJ whole genome shotgun (WGS) entry which is preliminary data.</text>
</comment>
<name>A0A9P9FDY8_9HYPO</name>
<dbReference type="InterPro" id="IPR056501">
    <property type="entry name" value="NAD-bd_HRPKS_sdrA"/>
</dbReference>
<dbReference type="PANTHER" id="PTHR45681:SF6">
    <property type="entry name" value="POLYKETIDE SYNTHASE 37"/>
    <property type="match status" value="1"/>
</dbReference>
<proteinExistence type="predicted"/>
<dbReference type="CDD" id="cd05195">
    <property type="entry name" value="enoyl_red"/>
    <property type="match status" value="1"/>
</dbReference>
<accession>A0A9P9FDY8</accession>
<dbReference type="Gene3D" id="3.40.50.150">
    <property type="entry name" value="Vaccinia Virus protein VP39"/>
    <property type="match status" value="1"/>
</dbReference>
<protein>
    <submittedName>
        <fullName evidence="5">KR domain-containing protein</fullName>
    </submittedName>
</protein>
<dbReference type="SUPFAM" id="SSF53335">
    <property type="entry name" value="S-adenosyl-L-methionine-dependent methyltransferases"/>
    <property type="match status" value="1"/>
</dbReference>
<dbReference type="PANTHER" id="PTHR45681">
    <property type="entry name" value="POLYKETIDE SYNTHASE 44-RELATED"/>
    <property type="match status" value="1"/>
</dbReference>
<dbReference type="Pfam" id="PF08659">
    <property type="entry name" value="KR"/>
    <property type="match status" value="1"/>
</dbReference>
<evidence type="ECO:0000259" key="4">
    <source>
        <dbReference type="SMART" id="SM00829"/>
    </source>
</evidence>
<gene>
    <name evidence="5" type="ORF">B0J13DRAFT_602352</name>
</gene>
<dbReference type="Gene3D" id="3.40.50.720">
    <property type="entry name" value="NAD(P)-binding Rossmann-like Domain"/>
    <property type="match status" value="1"/>
</dbReference>
<dbReference type="Pfam" id="PF08242">
    <property type="entry name" value="Methyltransf_12"/>
    <property type="match status" value="1"/>
</dbReference>
<keyword evidence="2" id="KW-0560">Oxidoreductase</keyword>
<dbReference type="InterPro" id="IPR013968">
    <property type="entry name" value="PKS_KR"/>
</dbReference>
<dbReference type="Pfam" id="PF13602">
    <property type="entry name" value="ADH_zinc_N_2"/>
    <property type="match status" value="1"/>
</dbReference>
<dbReference type="InterPro" id="IPR020843">
    <property type="entry name" value="ER"/>
</dbReference>
<feature type="domain" description="Enoyl reductase (ER)" evidence="4">
    <location>
        <begin position="378"/>
        <end position="630"/>
    </location>
</feature>
<dbReference type="SUPFAM" id="SSF51735">
    <property type="entry name" value="NAD(P)-binding Rossmann-fold domains"/>
    <property type="match status" value="2"/>
</dbReference>
<dbReference type="EMBL" id="JAGMUU010000002">
    <property type="protein sequence ID" value="KAH7159719.1"/>
    <property type="molecule type" value="Genomic_DNA"/>
</dbReference>
<dbReference type="InterPro" id="IPR013217">
    <property type="entry name" value="Methyltransf_12"/>
</dbReference>
<evidence type="ECO:0000313" key="5">
    <source>
        <dbReference type="EMBL" id="KAH7159719.1"/>
    </source>
</evidence>
<dbReference type="InterPro" id="IPR050444">
    <property type="entry name" value="Polyketide_Synthase"/>
</dbReference>
<dbReference type="InterPro" id="IPR011032">
    <property type="entry name" value="GroES-like_sf"/>
</dbReference>
<reference evidence="5" key="1">
    <citation type="journal article" date="2021" name="Nat. Commun.">
        <title>Genetic determinants of endophytism in the Arabidopsis root mycobiome.</title>
        <authorList>
            <person name="Mesny F."/>
            <person name="Miyauchi S."/>
            <person name="Thiergart T."/>
            <person name="Pickel B."/>
            <person name="Atanasova L."/>
            <person name="Karlsson M."/>
            <person name="Huettel B."/>
            <person name="Barry K.W."/>
            <person name="Haridas S."/>
            <person name="Chen C."/>
            <person name="Bauer D."/>
            <person name="Andreopoulos W."/>
            <person name="Pangilinan J."/>
            <person name="LaButti K."/>
            <person name="Riley R."/>
            <person name="Lipzen A."/>
            <person name="Clum A."/>
            <person name="Drula E."/>
            <person name="Henrissat B."/>
            <person name="Kohler A."/>
            <person name="Grigoriev I.V."/>
            <person name="Martin F.M."/>
            <person name="Hacquard S."/>
        </authorList>
    </citation>
    <scope>NUCLEOTIDE SEQUENCE</scope>
    <source>
        <strain evidence="5">MPI-CAGE-AT-0021</strain>
    </source>
</reference>
<feature type="domain" description="Ketoreductase" evidence="3">
    <location>
        <begin position="654"/>
        <end position="753"/>
    </location>
</feature>
<evidence type="ECO:0000313" key="6">
    <source>
        <dbReference type="Proteomes" id="UP000717696"/>
    </source>
</evidence>
<dbReference type="AlphaFoldDB" id="A0A9P9FDY8"/>
<dbReference type="InterPro" id="IPR036291">
    <property type="entry name" value="NAD(P)-bd_dom_sf"/>
</dbReference>
<dbReference type="SMART" id="SM00829">
    <property type="entry name" value="PKS_ER"/>
    <property type="match status" value="1"/>
</dbReference>
<evidence type="ECO:0000256" key="2">
    <source>
        <dbReference type="ARBA" id="ARBA00023002"/>
    </source>
</evidence>